<dbReference type="Pfam" id="PF13359">
    <property type="entry name" value="DDE_Tnp_4"/>
    <property type="match status" value="1"/>
</dbReference>
<keyword evidence="2" id="KW-0479">Metal-binding</keyword>
<proteinExistence type="predicted"/>
<dbReference type="Proteomes" id="UP000504606">
    <property type="component" value="Unplaced"/>
</dbReference>
<dbReference type="GeneID" id="127751939"/>
<dbReference type="RefSeq" id="XP_052132220.1">
    <property type="nucleotide sequence ID" value="XM_052276260.1"/>
</dbReference>
<evidence type="ECO:0000256" key="1">
    <source>
        <dbReference type="ARBA" id="ARBA00001968"/>
    </source>
</evidence>
<feature type="domain" description="DDE Tnp4" evidence="3">
    <location>
        <begin position="129"/>
        <end position="280"/>
    </location>
</feature>
<dbReference type="InterPro" id="IPR027806">
    <property type="entry name" value="HARBI1_dom"/>
</dbReference>
<evidence type="ECO:0000313" key="5">
    <source>
        <dbReference type="RefSeq" id="XP_052132220.1"/>
    </source>
</evidence>
<feature type="non-terminal residue" evidence="5">
    <location>
        <position position="1"/>
    </location>
</feature>
<accession>A0A9C6XAW8</accession>
<dbReference type="GO" id="GO:0046872">
    <property type="term" value="F:metal ion binding"/>
    <property type="evidence" value="ECO:0007669"/>
    <property type="project" value="UniProtKB-KW"/>
</dbReference>
<name>A0A9C6XAW8_FRAOC</name>
<evidence type="ECO:0000259" key="3">
    <source>
        <dbReference type="Pfam" id="PF13359"/>
    </source>
</evidence>
<keyword evidence="4" id="KW-1185">Reference proteome</keyword>
<dbReference type="OrthoDB" id="6423901at2759"/>
<evidence type="ECO:0000256" key="2">
    <source>
        <dbReference type="ARBA" id="ARBA00022723"/>
    </source>
</evidence>
<dbReference type="PANTHER" id="PTHR23080">
    <property type="entry name" value="THAP DOMAIN PROTEIN"/>
    <property type="match status" value="1"/>
</dbReference>
<dbReference type="PANTHER" id="PTHR23080:SF141">
    <property type="entry name" value="TRANSPOSASE HELIX-TURN-HELIX DOMAIN-CONTAINING PROTEIN"/>
    <property type="match status" value="1"/>
</dbReference>
<comment type="cofactor">
    <cofactor evidence="1">
        <name>a divalent metal cation</name>
        <dbReference type="ChEBI" id="CHEBI:60240"/>
    </cofactor>
</comment>
<sequence length="280" mass="31689">TSDKFKFFTGISVDDFEALFNLTGGDDVIRNLKMKYAENTPKKAIATCMSGRDRLFMLLLRLRRGLPGEELKFCFGINSTYVYEICYVMTRLVYQTFKSMEKFMFVSAADQKPGQPKVMRPFKNLRVILDGMSIFVRTLSNFEQQGNTYSRYKADKVPRYAVGISSHGATIFCSEGFEGNMSDKESIIQSGLLDMLEEGDGVMTDRGYELTAELQAKKCHFYKPPSLGNRKAFTPEEEILTKAIASARIYCEHAIADIKDWRILQGTVPLNMIPVVSSIV</sequence>
<evidence type="ECO:0000313" key="4">
    <source>
        <dbReference type="Proteomes" id="UP000504606"/>
    </source>
</evidence>
<dbReference type="KEGG" id="foc:127751939"/>
<organism evidence="4 5">
    <name type="scientific">Frankliniella occidentalis</name>
    <name type="common">Western flower thrips</name>
    <name type="synonym">Euthrips occidentalis</name>
    <dbReference type="NCBI Taxonomy" id="133901"/>
    <lineage>
        <taxon>Eukaryota</taxon>
        <taxon>Metazoa</taxon>
        <taxon>Ecdysozoa</taxon>
        <taxon>Arthropoda</taxon>
        <taxon>Hexapoda</taxon>
        <taxon>Insecta</taxon>
        <taxon>Pterygota</taxon>
        <taxon>Neoptera</taxon>
        <taxon>Paraneoptera</taxon>
        <taxon>Thysanoptera</taxon>
        <taxon>Terebrantia</taxon>
        <taxon>Thripoidea</taxon>
        <taxon>Thripidae</taxon>
        <taxon>Frankliniella</taxon>
    </lineage>
</organism>
<protein>
    <submittedName>
        <fullName evidence="5">Uncharacterized protein LOC127751939</fullName>
    </submittedName>
</protein>
<gene>
    <name evidence="5" type="primary">LOC127751939</name>
</gene>
<reference evidence="5" key="1">
    <citation type="submission" date="2025-08" db="UniProtKB">
        <authorList>
            <consortium name="RefSeq"/>
        </authorList>
    </citation>
    <scope>IDENTIFICATION</scope>
    <source>
        <tissue evidence="5">Whole organism</tissue>
    </source>
</reference>
<dbReference type="AlphaFoldDB" id="A0A9C6XAW8"/>